<keyword evidence="1" id="KW-0227">DNA damage</keyword>
<comment type="caution">
    <text evidence="3">The sequence shown here is derived from an EMBL/GenBank/DDBJ whole genome shotgun (WGS) entry which is preliminary data.</text>
</comment>
<feature type="domain" description="Methylated-DNA-[protein]-cysteine S-methyltransferase DNA binding" evidence="2">
    <location>
        <begin position="17"/>
        <end position="84"/>
    </location>
</feature>
<dbReference type="PANTHER" id="PTHR42942:SF1">
    <property type="entry name" value="ALKYLTRANSFERASE-LIKE PROTEIN 1"/>
    <property type="match status" value="1"/>
</dbReference>
<dbReference type="CDD" id="cd06445">
    <property type="entry name" value="ATase"/>
    <property type="match status" value="1"/>
</dbReference>
<dbReference type="EMBL" id="BAAAQQ010000013">
    <property type="protein sequence ID" value="GAA2129195.1"/>
    <property type="molecule type" value="Genomic_DNA"/>
</dbReference>
<dbReference type="InterPro" id="IPR036388">
    <property type="entry name" value="WH-like_DNA-bd_sf"/>
</dbReference>
<evidence type="ECO:0000313" key="3">
    <source>
        <dbReference type="EMBL" id="GAA2129195.1"/>
    </source>
</evidence>
<reference evidence="3 4" key="1">
    <citation type="journal article" date="2019" name="Int. J. Syst. Evol. Microbiol.">
        <title>The Global Catalogue of Microorganisms (GCM) 10K type strain sequencing project: providing services to taxonomists for standard genome sequencing and annotation.</title>
        <authorList>
            <consortium name="The Broad Institute Genomics Platform"/>
            <consortium name="The Broad Institute Genome Sequencing Center for Infectious Disease"/>
            <person name="Wu L."/>
            <person name="Ma J."/>
        </authorList>
    </citation>
    <scope>NUCLEOTIDE SEQUENCE [LARGE SCALE GENOMIC DNA]</scope>
    <source>
        <strain evidence="3 4">JCM 16021</strain>
    </source>
</reference>
<dbReference type="InterPro" id="IPR052520">
    <property type="entry name" value="ATL_DNA_repair"/>
</dbReference>
<dbReference type="PANTHER" id="PTHR42942">
    <property type="entry name" value="6-O-METHYLGUANINE DNA METHYLTRANSFERASE"/>
    <property type="match status" value="1"/>
</dbReference>
<dbReference type="Pfam" id="PF01035">
    <property type="entry name" value="DNA_binding_1"/>
    <property type="match status" value="1"/>
</dbReference>
<accession>A0ABN2YLJ3</accession>
<keyword evidence="4" id="KW-1185">Reference proteome</keyword>
<dbReference type="Gene3D" id="1.10.10.10">
    <property type="entry name" value="Winged helix-like DNA-binding domain superfamily/Winged helix DNA-binding domain"/>
    <property type="match status" value="1"/>
</dbReference>
<dbReference type="Proteomes" id="UP001500575">
    <property type="component" value="Unassembled WGS sequence"/>
</dbReference>
<evidence type="ECO:0000313" key="4">
    <source>
        <dbReference type="Proteomes" id="UP001500575"/>
    </source>
</evidence>
<name>A0ABN2YLJ3_9ACTN</name>
<proteinExistence type="predicted"/>
<sequence length="107" mass="11301">MTGFRIEQDRAAVIGDVRDAISAIPRGSVATYGDIAARVGLGPRQVGRLMGVLGDGVPWWRVVRADGTAAKCHDGTASQRLRAEGVGTRGAKVDLLATRVGQEFLVE</sequence>
<dbReference type="SUPFAM" id="SSF46767">
    <property type="entry name" value="Methylated DNA-protein cysteine methyltransferase, C-terminal domain"/>
    <property type="match status" value="1"/>
</dbReference>
<organism evidence="3 4">
    <name type="scientific">Nocardioides bigeumensis</name>
    <dbReference type="NCBI Taxonomy" id="433657"/>
    <lineage>
        <taxon>Bacteria</taxon>
        <taxon>Bacillati</taxon>
        <taxon>Actinomycetota</taxon>
        <taxon>Actinomycetes</taxon>
        <taxon>Propionibacteriales</taxon>
        <taxon>Nocardioidaceae</taxon>
        <taxon>Nocardioides</taxon>
    </lineage>
</organism>
<dbReference type="RefSeq" id="WP_344304652.1">
    <property type="nucleotide sequence ID" value="NZ_BAAAQQ010000013.1"/>
</dbReference>
<dbReference type="InterPro" id="IPR014048">
    <property type="entry name" value="MethylDNA_cys_MeTrfase_DNA-bd"/>
</dbReference>
<protein>
    <submittedName>
        <fullName evidence="3">MGMT family protein</fullName>
    </submittedName>
</protein>
<evidence type="ECO:0000256" key="1">
    <source>
        <dbReference type="ARBA" id="ARBA00022763"/>
    </source>
</evidence>
<evidence type="ECO:0000259" key="2">
    <source>
        <dbReference type="Pfam" id="PF01035"/>
    </source>
</evidence>
<dbReference type="InterPro" id="IPR036217">
    <property type="entry name" value="MethylDNA_cys_MeTrfase_DNAb"/>
</dbReference>
<gene>
    <name evidence="3" type="ORF">GCM10009843_30530</name>
</gene>